<dbReference type="SUPFAM" id="SSF48557">
    <property type="entry name" value="L-aspartase-like"/>
    <property type="match status" value="1"/>
</dbReference>
<dbReference type="HAMAP" id="MF_00006">
    <property type="entry name" value="Arg_succ_lyase"/>
    <property type="match status" value="1"/>
</dbReference>
<keyword evidence="4 5" id="KW-0055">Arginine biosynthesis</keyword>
<comment type="similarity">
    <text evidence="5">Belongs to the lyase 1 family. Argininosuccinate lyase subfamily.</text>
</comment>
<dbReference type="EMBL" id="JBGUBD010000005">
    <property type="protein sequence ID" value="MFA9478621.1"/>
    <property type="molecule type" value="Genomic_DNA"/>
</dbReference>
<reference evidence="8 9" key="1">
    <citation type="submission" date="2024-08" db="EMBL/GenBank/DDBJ databases">
        <title>Whole-genome sequencing of halo(alkali)philic microorganisms from hypersaline lakes.</title>
        <authorList>
            <person name="Sorokin D.Y."/>
            <person name="Merkel A.Y."/>
            <person name="Messina E."/>
            <person name="Yakimov M."/>
        </authorList>
    </citation>
    <scope>NUCLEOTIDE SEQUENCE [LARGE SCALE GENOMIC DNA]</scope>
    <source>
        <strain evidence="8 9">AB-hyl4</strain>
    </source>
</reference>
<dbReference type="PROSITE" id="PS00163">
    <property type="entry name" value="FUMARATE_LYASES"/>
    <property type="match status" value="1"/>
</dbReference>
<evidence type="ECO:0000256" key="2">
    <source>
        <dbReference type="ARBA" id="ARBA00004941"/>
    </source>
</evidence>
<feature type="domain" description="Argininosuccinate lyase C-terminal" evidence="7">
    <location>
        <begin position="375"/>
        <end position="447"/>
    </location>
</feature>
<dbReference type="InterPro" id="IPR024083">
    <property type="entry name" value="Fumarase/histidase_N"/>
</dbReference>
<keyword evidence="5" id="KW-0963">Cytoplasm</keyword>
<dbReference type="PANTHER" id="PTHR43814">
    <property type="entry name" value="ARGININOSUCCINATE LYASE"/>
    <property type="match status" value="1"/>
</dbReference>
<dbReference type="PANTHER" id="PTHR43814:SF1">
    <property type="entry name" value="ARGININOSUCCINATE LYASE"/>
    <property type="match status" value="1"/>
</dbReference>
<name>A0ABV4U4U2_9BACT</name>
<dbReference type="Pfam" id="PF14698">
    <property type="entry name" value="ASL_C2"/>
    <property type="match status" value="1"/>
</dbReference>
<comment type="catalytic activity">
    <reaction evidence="1 5">
        <text>2-(N(omega)-L-arginino)succinate = fumarate + L-arginine</text>
        <dbReference type="Rhea" id="RHEA:24020"/>
        <dbReference type="ChEBI" id="CHEBI:29806"/>
        <dbReference type="ChEBI" id="CHEBI:32682"/>
        <dbReference type="ChEBI" id="CHEBI:57472"/>
        <dbReference type="EC" id="4.3.2.1"/>
    </reaction>
</comment>
<dbReference type="InterPro" id="IPR000362">
    <property type="entry name" value="Fumarate_lyase_fam"/>
</dbReference>
<keyword evidence="5 8" id="KW-0456">Lyase</keyword>
<keyword evidence="9" id="KW-1185">Reference proteome</keyword>
<evidence type="ECO:0000259" key="7">
    <source>
        <dbReference type="Pfam" id="PF14698"/>
    </source>
</evidence>
<dbReference type="PRINTS" id="PR00145">
    <property type="entry name" value="ARGSUCLYASE"/>
</dbReference>
<dbReference type="PRINTS" id="PR00149">
    <property type="entry name" value="FUMRATELYASE"/>
</dbReference>
<evidence type="ECO:0000256" key="3">
    <source>
        <dbReference type="ARBA" id="ARBA00012338"/>
    </source>
</evidence>
<dbReference type="Gene3D" id="1.20.200.10">
    <property type="entry name" value="Fumarase/aspartase (Central domain)"/>
    <property type="match status" value="1"/>
</dbReference>
<dbReference type="GO" id="GO:0004056">
    <property type="term" value="F:argininosuccinate lyase activity"/>
    <property type="evidence" value="ECO:0007669"/>
    <property type="project" value="UniProtKB-EC"/>
</dbReference>
<dbReference type="Gene3D" id="1.10.275.10">
    <property type="entry name" value="Fumarase/aspartase (N-terminal domain)"/>
    <property type="match status" value="1"/>
</dbReference>
<dbReference type="InterPro" id="IPR020557">
    <property type="entry name" value="Fumarate_lyase_CS"/>
</dbReference>
<dbReference type="InterPro" id="IPR009049">
    <property type="entry name" value="Argininosuccinate_lyase"/>
</dbReference>
<evidence type="ECO:0000259" key="6">
    <source>
        <dbReference type="Pfam" id="PF00206"/>
    </source>
</evidence>
<proteinExistence type="inferred from homology"/>
<evidence type="ECO:0000313" key="8">
    <source>
        <dbReference type="EMBL" id="MFA9478621.1"/>
    </source>
</evidence>
<comment type="subcellular location">
    <subcellularLocation>
        <location evidence="5">Cytoplasm</location>
    </subcellularLocation>
</comment>
<dbReference type="InterPro" id="IPR008948">
    <property type="entry name" value="L-Aspartase-like"/>
</dbReference>
<comment type="pathway">
    <text evidence="2 5">Amino-acid biosynthesis; L-arginine biosynthesis; L-arginine from L-ornithine and carbamoyl phosphate: step 3/3.</text>
</comment>
<gene>
    <name evidence="5 8" type="primary">argH</name>
    <name evidence="8" type="ORF">ACERK3_09970</name>
</gene>
<dbReference type="CDD" id="cd01359">
    <property type="entry name" value="Argininosuccinate_lyase"/>
    <property type="match status" value="1"/>
</dbReference>
<evidence type="ECO:0000256" key="5">
    <source>
        <dbReference type="HAMAP-Rule" id="MF_00006"/>
    </source>
</evidence>
<dbReference type="InterPro" id="IPR029419">
    <property type="entry name" value="Arg_succ_lyase_C"/>
</dbReference>
<sequence>MSNPTAAKPWEHAKAGEGSAADPLATRFVASLDYDRRLYKHDIRGSLAHARMLRHVDLISDDELKQIEQGLTDIEREITEQGDAWPGWDESLEDVHMCVEAALIAKVGDAGRKLHTGRSRNDQIALDLLLWVEEAADALTAKFNTLNSAFVTLAERDGRFVMPSYTHLQRAQPIVVGGELLAWASAFERCNRRLRALVNINRRNPLGSGAIAGSSLPLDREHTAAALNVGPPSDNSLDATASRDAAIDLAYALTMASNTLSRWAEQWILYCTTEFGFVTLDGRYTTGSSMMPQKQNPDMLELLRGRSGGITGQLVALLTMTKGITIGYNRDLQEDKRYLFAAYDSCCDCLDIAAGIVATAKFNEKAIAAGLNRGYLDATSLADYLVTKGVPFRTAHQVVGKLVQTCEAQGLGQLAKLSLEQFNDACGERTVVDQDVYQWLGAANVVKRYRSSGNGGLSGFEQQLKQWKQRLGQDDG</sequence>
<evidence type="ECO:0000313" key="9">
    <source>
        <dbReference type="Proteomes" id="UP001575105"/>
    </source>
</evidence>
<keyword evidence="5" id="KW-0028">Amino-acid biosynthesis</keyword>
<dbReference type="RefSeq" id="WP_425345547.1">
    <property type="nucleotide sequence ID" value="NZ_JBGUBD010000005.1"/>
</dbReference>
<protein>
    <recommendedName>
        <fullName evidence="3 5">Argininosuccinate lyase</fullName>
        <shortName evidence="5">ASAL</shortName>
        <ecNumber evidence="3 5">4.3.2.1</ecNumber>
    </recommendedName>
    <alternativeName>
        <fullName evidence="5">Arginosuccinase</fullName>
    </alternativeName>
</protein>
<feature type="domain" description="Fumarate lyase N-terminal" evidence="6">
    <location>
        <begin position="20"/>
        <end position="312"/>
    </location>
</feature>
<comment type="caution">
    <text evidence="8">The sequence shown here is derived from an EMBL/GenBank/DDBJ whole genome shotgun (WGS) entry which is preliminary data.</text>
</comment>
<evidence type="ECO:0000256" key="1">
    <source>
        <dbReference type="ARBA" id="ARBA00000985"/>
    </source>
</evidence>
<dbReference type="Proteomes" id="UP001575105">
    <property type="component" value="Unassembled WGS sequence"/>
</dbReference>
<organism evidence="8 9">
    <name type="scientific">Natronomicrosphaera hydrolytica</name>
    <dbReference type="NCBI Taxonomy" id="3242702"/>
    <lineage>
        <taxon>Bacteria</taxon>
        <taxon>Pseudomonadati</taxon>
        <taxon>Planctomycetota</taxon>
        <taxon>Phycisphaerae</taxon>
        <taxon>Phycisphaerales</taxon>
        <taxon>Phycisphaeraceae</taxon>
        <taxon>Natronomicrosphaera</taxon>
    </lineage>
</organism>
<accession>A0ABV4U4U2</accession>
<dbReference type="Pfam" id="PF00206">
    <property type="entry name" value="Lyase_1"/>
    <property type="match status" value="1"/>
</dbReference>
<dbReference type="NCBIfam" id="TIGR00838">
    <property type="entry name" value="argH"/>
    <property type="match status" value="1"/>
</dbReference>
<dbReference type="InterPro" id="IPR022761">
    <property type="entry name" value="Fumarate_lyase_N"/>
</dbReference>
<dbReference type="EC" id="4.3.2.1" evidence="3 5"/>
<evidence type="ECO:0000256" key="4">
    <source>
        <dbReference type="ARBA" id="ARBA00022571"/>
    </source>
</evidence>
<dbReference type="Gene3D" id="1.10.40.30">
    <property type="entry name" value="Fumarase/aspartase (C-terminal domain)"/>
    <property type="match status" value="1"/>
</dbReference>